<organism evidence="1 2">
    <name type="scientific">Streptomyces aurantiacus JA 4570</name>
    <dbReference type="NCBI Taxonomy" id="1286094"/>
    <lineage>
        <taxon>Bacteria</taxon>
        <taxon>Bacillati</taxon>
        <taxon>Actinomycetota</taxon>
        <taxon>Actinomycetes</taxon>
        <taxon>Kitasatosporales</taxon>
        <taxon>Streptomycetaceae</taxon>
        <taxon>Streptomyces</taxon>
        <taxon>Streptomyces aurantiacus group</taxon>
    </lineage>
</organism>
<dbReference type="PATRIC" id="fig|1286094.4.peg.2829"/>
<accession>S3ZLC7</accession>
<evidence type="ECO:0000313" key="1">
    <source>
        <dbReference type="EMBL" id="EPH44053.1"/>
    </source>
</evidence>
<name>S3ZLC7_9ACTN</name>
<dbReference type="EMBL" id="AOPZ01000119">
    <property type="protein sequence ID" value="EPH44053.1"/>
    <property type="molecule type" value="Genomic_DNA"/>
</dbReference>
<sequence length="99" mass="10233">MQPDGTDNRRTHPLKGVLPLVPAVRAGSGLGRGAPWAGICETYRRIRGDGFNCSLPQANTTGRIGSAPARLPWSGRAVPRCAPKSDAALCGGVQPKGGT</sequence>
<proteinExistence type="predicted"/>
<comment type="caution">
    <text evidence="1">The sequence shown here is derived from an EMBL/GenBank/DDBJ whole genome shotgun (WGS) entry which is preliminary data.</text>
</comment>
<evidence type="ECO:0000313" key="2">
    <source>
        <dbReference type="Proteomes" id="UP000014629"/>
    </source>
</evidence>
<dbReference type="AlphaFoldDB" id="S3ZLC7"/>
<dbReference type="Proteomes" id="UP000014629">
    <property type="component" value="Unassembled WGS sequence"/>
</dbReference>
<protein>
    <submittedName>
        <fullName evidence="1">Uncharacterized protein</fullName>
    </submittedName>
</protein>
<reference evidence="1 2" key="1">
    <citation type="submission" date="2013-02" db="EMBL/GenBank/DDBJ databases">
        <title>Draft Genome Sequence of Streptomyces aurantiacus, Which Produces Setomimycin.</title>
        <authorList>
            <person name="Gruening B.A."/>
            <person name="Praeg A."/>
            <person name="Erxleben A."/>
            <person name="Guenther S."/>
            <person name="Mueller M."/>
        </authorList>
    </citation>
    <scope>NUCLEOTIDE SEQUENCE [LARGE SCALE GENOMIC DNA]</scope>
    <source>
        <strain evidence="1 2">JA 4570</strain>
    </source>
</reference>
<keyword evidence="2" id="KW-1185">Reference proteome</keyword>
<gene>
    <name evidence="1" type="ORF">STRAU_2859</name>
</gene>